<dbReference type="PROSITE" id="PS50111">
    <property type="entry name" value="CHEMOTAXIS_TRANSDUC_2"/>
    <property type="match status" value="1"/>
</dbReference>
<dbReference type="AlphaFoldDB" id="A0A1M5PUH8"/>
<reference evidence="11" key="1">
    <citation type="submission" date="2016-11" db="EMBL/GenBank/DDBJ databases">
        <authorList>
            <person name="Varghese N."/>
            <person name="Submissions S."/>
        </authorList>
    </citation>
    <scope>NUCLEOTIDE SEQUENCE [LARGE SCALE GENOMIC DNA]</scope>
    <source>
        <strain evidence="11">CGMCC 1.8995</strain>
    </source>
</reference>
<feature type="domain" description="Methyl-accepting transducer" evidence="9">
    <location>
        <begin position="120"/>
        <end position="356"/>
    </location>
</feature>
<feature type="transmembrane region" description="Helical" evidence="8">
    <location>
        <begin position="21"/>
        <end position="38"/>
    </location>
</feature>
<comment type="similarity">
    <text evidence="6">Belongs to the methyl-accepting chemotaxis (MCP) protein family.</text>
</comment>
<name>A0A1M5PUH8_9ALTE</name>
<keyword evidence="2 8" id="KW-0812">Transmembrane</keyword>
<dbReference type="GO" id="GO:0016020">
    <property type="term" value="C:membrane"/>
    <property type="evidence" value="ECO:0007669"/>
    <property type="project" value="UniProtKB-SubCell"/>
</dbReference>
<keyword evidence="3 8" id="KW-1133">Transmembrane helix</keyword>
<dbReference type="PANTHER" id="PTHR32089">
    <property type="entry name" value="METHYL-ACCEPTING CHEMOTAXIS PROTEIN MCPB"/>
    <property type="match status" value="1"/>
</dbReference>
<keyword evidence="5 7" id="KW-0807">Transducer</keyword>
<evidence type="ECO:0000313" key="11">
    <source>
        <dbReference type="Proteomes" id="UP000184520"/>
    </source>
</evidence>
<dbReference type="Gene3D" id="1.10.287.950">
    <property type="entry name" value="Methyl-accepting chemotaxis protein"/>
    <property type="match status" value="1"/>
</dbReference>
<dbReference type="GO" id="GO:0006935">
    <property type="term" value="P:chemotaxis"/>
    <property type="evidence" value="ECO:0007669"/>
    <property type="project" value="InterPro"/>
</dbReference>
<keyword evidence="4 8" id="KW-0472">Membrane</keyword>
<dbReference type="InterPro" id="IPR004089">
    <property type="entry name" value="MCPsignal_dom"/>
</dbReference>
<accession>A0A1M5PUH8</accession>
<comment type="subcellular location">
    <subcellularLocation>
        <location evidence="1">Membrane</location>
        <topology evidence="1">Multi-pass membrane protein</topology>
    </subcellularLocation>
</comment>
<keyword evidence="11" id="KW-1185">Reference proteome</keyword>
<dbReference type="Proteomes" id="UP000184520">
    <property type="component" value="Unassembled WGS sequence"/>
</dbReference>
<gene>
    <name evidence="10" type="ORF">SAMN05216361_3613</name>
</gene>
<dbReference type="EMBL" id="FQWD01000006">
    <property type="protein sequence ID" value="SHH05647.1"/>
    <property type="molecule type" value="Genomic_DNA"/>
</dbReference>
<feature type="transmembrane region" description="Helical" evidence="8">
    <location>
        <begin position="44"/>
        <end position="66"/>
    </location>
</feature>
<evidence type="ECO:0000256" key="7">
    <source>
        <dbReference type="PROSITE-ProRule" id="PRU00284"/>
    </source>
</evidence>
<dbReference type="GO" id="GO:0007165">
    <property type="term" value="P:signal transduction"/>
    <property type="evidence" value="ECO:0007669"/>
    <property type="project" value="UniProtKB-KW"/>
</dbReference>
<dbReference type="GO" id="GO:0004888">
    <property type="term" value="F:transmembrane signaling receptor activity"/>
    <property type="evidence" value="ECO:0007669"/>
    <property type="project" value="InterPro"/>
</dbReference>
<organism evidence="10 11">
    <name type="scientific">Marisediminitalea aggregata</name>
    <dbReference type="NCBI Taxonomy" id="634436"/>
    <lineage>
        <taxon>Bacteria</taxon>
        <taxon>Pseudomonadati</taxon>
        <taxon>Pseudomonadota</taxon>
        <taxon>Gammaproteobacteria</taxon>
        <taxon>Alteromonadales</taxon>
        <taxon>Alteromonadaceae</taxon>
        <taxon>Marisediminitalea</taxon>
    </lineage>
</organism>
<dbReference type="RefSeq" id="WP_073324578.1">
    <property type="nucleotide sequence ID" value="NZ_FQWD01000006.1"/>
</dbReference>
<sequence>MLSLFRFPGIVLINAFGLRHAAILTALFNLAGYGFILLNPGETLVLTLPCTVLMTWLVLSLLLLLVDELNTIDTLLEDVKNDEQGYQNLVVKPTILTKHVKSVFDILKEVARQRDKFAEHFSEMKFSSEQMIESAVQVADNATSQSVATESTAAAVNELTASLNEIVEKFNQVNEAALQASTLAQQGHSYMGDLVTNVEYVGKDVDETHTAITILGESIETVLTLTATIQNIAEQTNLLALNASIEAARAGDMGRGFAVVADEVRNLASESRQSADTINQSISELDTQRKLVAENMQRVTQRTHDCLKKAKDAADILAHIEQQSVHSRNQVMEISAITEQQSKATEEISRSIERVVEGAAANAQIAKETSAVAEYLRTLSVR</sequence>
<evidence type="ECO:0000256" key="3">
    <source>
        <dbReference type="ARBA" id="ARBA00022989"/>
    </source>
</evidence>
<evidence type="ECO:0000256" key="2">
    <source>
        <dbReference type="ARBA" id="ARBA00022692"/>
    </source>
</evidence>
<dbReference type="InterPro" id="IPR004090">
    <property type="entry name" value="Chemotax_Me-accpt_rcpt"/>
</dbReference>
<protein>
    <submittedName>
        <fullName evidence="10">Methyl-accepting chemotaxis protein</fullName>
    </submittedName>
</protein>
<proteinExistence type="inferred from homology"/>
<evidence type="ECO:0000256" key="6">
    <source>
        <dbReference type="ARBA" id="ARBA00029447"/>
    </source>
</evidence>
<dbReference type="STRING" id="634436.SAMN05216361_3613"/>
<dbReference type="Pfam" id="PF00015">
    <property type="entry name" value="MCPsignal"/>
    <property type="match status" value="1"/>
</dbReference>
<evidence type="ECO:0000256" key="4">
    <source>
        <dbReference type="ARBA" id="ARBA00023136"/>
    </source>
</evidence>
<evidence type="ECO:0000256" key="5">
    <source>
        <dbReference type="ARBA" id="ARBA00023224"/>
    </source>
</evidence>
<dbReference type="SUPFAM" id="SSF58104">
    <property type="entry name" value="Methyl-accepting chemotaxis protein (MCP) signaling domain"/>
    <property type="match status" value="1"/>
</dbReference>
<evidence type="ECO:0000259" key="9">
    <source>
        <dbReference type="PROSITE" id="PS50111"/>
    </source>
</evidence>
<evidence type="ECO:0000256" key="8">
    <source>
        <dbReference type="SAM" id="Phobius"/>
    </source>
</evidence>
<evidence type="ECO:0000256" key="1">
    <source>
        <dbReference type="ARBA" id="ARBA00004141"/>
    </source>
</evidence>
<dbReference type="OrthoDB" id="5697404at2"/>
<dbReference type="PRINTS" id="PR00260">
    <property type="entry name" value="CHEMTRNSDUCR"/>
</dbReference>
<dbReference type="PANTHER" id="PTHR32089:SF119">
    <property type="entry name" value="METHYL-ACCEPTING CHEMOTAXIS PROTEIN CTPL"/>
    <property type="match status" value="1"/>
</dbReference>
<evidence type="ECO:0000313" key="10">
    <source>
        <dbReference type="EMBL" id="SHH05647.1"/>
    </source>
</evidence>
<dbReference type="SMART" id="SM00283">
    <property type="entry name" value="MA"/>
    <property type="match status" value="1"/>
</dbReference>